<name>A0A2S9VAB5_9ALTE</name>
<protein>
    <recommendedName>
        <fullName evidence="3">Solute-binding protein family 3/N-terminal domain-containing protein</fullName>
    </recommendedName>
</protein>
<proteinExistence type="predicted"/>
<evidence type="ECO:0000313" key="1">
    <source>
        <dbReference type="EMBL" id="PRO73419.1"/>
    </source>
</evidence>
<comment type="caution">
    <text evidence="1">The sequence shown here is derived from an EMBL/GenBank/DDBJ whole genome shotgun (WGS) entry which is preliminary data.</text>
</comment>
<dbReference type="OrthoDB" id="6386748at2"/>
<evidence type="ECO:0000313" key="2">
    <source>
        <dbReference type="Proteomes" id="UP000238949"/>
    </source>
</evidence>
<dbReference type="AlphaFoldDB" id="A0A2S9VAB5"/>
<dbReference type="Proteomes" id="UP000238949">
    <property type="component" value="Unassembled WGS sequence"/>
</dbReference>
<dbReference type="SUPFAM" id="SSF53850">
    <property type="entry name" value="Periplasmic binding protein-like II"/>
    <property type="match status" value="1"/>
</dbReference>
<keyword evidence="2" id="KW-1185">Reference proteome</keyword>
<organism evidence="1 2">
    <name type="scientific">Alteromonas alba</name>
    <dbReference type="NCBI Taxonomy" id="2079529"/>
    <lineage>
        <taxon>Bacteria</taxon>
        <taxon>Pseudomonadati</taxon>
        <taxon>Pseudomonadota</taxon>
        <taxon>Gammaproteobacteria</taxon>
        <taxon>Alteromonadales</taxon>
        <taxon>Alteromonadaceae</taxon>
        <taxon>Alteromonas/Salinimonas group</taxon>
        <taxon>Alteromonas</taxon>
    </lineage>
</organism>
<evidence type="ECO:0008006" key="3">
    <source>
        <dbReference type="Google" id="ProtNLM"/>
    </source>
</evidence>
<dbReference type="EMBL" id="PVNP01000117">
    <property type="protein sequence ID" value="PRO73419.1"/>
    <property type="molecule type" value="Genomic_DNA"/>
</dbReference>
<accession>A0A2S9VAB5</accession>
<gene>
    <name evidence="1" type="ORF">C6Y40_11455</name>
</gene>
<reference evidence="2" key="1">
    <citation type="journal article" date="2020" name="Int. J. Syst. Evol. Microbiol.">
        <title>Alteromonas alba sp. nov., a marine bacterium isolated from the seawater of the West Pacific Ocean.</title>
        <authorList>
            <person name="Sun C."/>
            <person name="Wu Y.-H."/>
            <person name="Xamxidin M."/>
            <person name="Cheng H."/>
            <person name="Xu X.-W."/>
        </authorList>
    </citation>
    <scope>NUCLEOTIDE SEQUENCE [LARGE SCALE GENOMIC DNA]</scope>
    <source>
        <strain evidence="2">190</strain>
    </source>
</reference>
<sequence length="260" mass="28687">MIMLAAFAALVAWPVASEIGAKKVIVGAQLTGLFHIPGEHQGPGVYHEILQRALVESGLADQVEIIVMPMSRAKRGFVNKQFACYAPGIATFDLEDASLDLQDVLISVPLNKAMVRVISRDEQHLVRQASDIPNHAVLSIVRGTPLSSEMQGVADRVMHLFEVSSETENVQMLNDNKVDYIFSFYPDVLFAYEELGMSELPYAEEYSPLTMRDTLICHPGHQPLFNAINKKLGEFAQSGLLKQMLGDLNMFAESQGPGNR</sequence>
<dbReference type="RefSeq" id="WP_105934704.1">
    <property type="nucleotide sequence ID" value="NZ_PVNP01000117.1"/>
</dbReference>